<feature type="domain" description="CCHC-type" evidence="5">
    <location>
        <begin position="511"/>
        <end position="524"/>
    </location>
</feature>
<keyword evidence="2" id="KW-0479">Metal-binding</keyword>
<dbReference type="EMBL" id="BQNB010010151">
    <property type="protein sequence ID" value="GJS73388.1"/>
    <property type="molecule type" value="Genomic_DNA"/>
</dbReference>
<dbReference type="InterPro" id="IPR001878">
    <property type="entry name" value="Znf_CCHC"/>
</dbReference>
<feature type="compositionally biased region" description="Basic and acidic residues" evidence="4">
    <location>
        <begin position="423"/>
        <end position="444"/>
    </location>
</feature>
<dbReference type="Pfam" id="PF22936">
    <property type="entry name" value="Pol_BBD"/>
    <property type="match status" value="1"/>
</dbReference>
<keyword evidence="1" id="KW-0378">Hydrolase</keyword>
<feature type="region of interest" description="Disordered" evidence="4">
    <location>
        <begin position="1330"/>
        <end position="1369"/>
    </location>
</feature>
<dbReference type="InterPro" id="IPR054722">
    <property type="entry name" value="PolX-like_BBD"/>
</dbReference>
<evidence type="ECO:0000256" key="2">
    <source>
        <dbReference type="PROSITE-ProRule" id="PRU00047"/>
    </source>
</evidence>
<feature type="compositionally biased region" description="Basic and acidic residues" evidence="4">
    <location>
        <begin position="1165"/>
        <end position="1188"/>
    </location>
</feature>
<reference evidence="7" key="2">
    <citation type="submission" date="2022-01" db="EMBL/GenBank/DDBJ databases">
        <authorList>
            <person name="Yamashiro T."/>
            <person name="Shiraishi A."/>
            <person name="Satake H."/>
            <person name="Nakayama K."/>
        </authorList>
    </citation>
    <scope>NUCLEOTIDE SEQUENCE</scope>
</reference>
<dbReference type="Pfam" id="PF13976">
    <property type="entry name" value="gag_pre-integrs"/>
    <property type="match status" value="1"/>
</dbReference>
<name>A0ABQ4Y8D6_9ASTR</name>
<keyword evidence="3" id="KW-0175">Coiled coil</keyword>
<evidence type="ECO:0000256" key="4">
    <source>
        <dbReference type="SAM" id="MobiDB-lite"/>
    </source>
</evidence>
<dbReference type="InterPro" id="IPR001584">
    <property type="entry name" value="Integrase_cat-core"/>
</dbReference>
<proteinExistence type="predicted"/>
<dbReference type="InterPro" id="IPR036875">
    <property type="entry name" value="Znf_CCHC_sf"/>
</dbReference>
<dbReference type="SMART" id="SM00343">
    <property type="entry name" value="ZnF_C2HC"/>
    <property type="match status" value="3"/>
</dbReference>
<feature type="compositionally biased region" description="Polar residues" evidence="4">
    <location>
        <begin position="480"/>
        <end position="492"/>
    </location>
</feature>
<evidence type="ECO:0000313" key="8">
    <source>
        <dbReference type="Proteomes" id="UP001151760"/>
    </source>
</evidence>
<dbReference type="InterPro" id="IPR036397">
    <property type="entry name" value="RNaseH_sf"/>
</dbReference>
<dbReference type="PANTHER" id="PTHR42648">
    <property type="entry name" value="TRANSPOSASE, PUTATIVE-RELATED"/>
    <property type="match status" value="1"/>
</dbReference>
<dbReference type="PROSITE" id="PS50994">
    <property type="entry name" value="INTEGRASE"/>
    <property type="match status" value="1"/>
</dbReference>
<gene>
    <name evidence="7" type="ORF">Tco_0706229</name>
</gene>
<evidence type="ECO:0000256" key="3">
    <source>
        <dbReference type="SAM" id="Coils"/>
    </source>
</evidence>
<feature type="coiled-coil region" evidence="3">
    <location>
        <begin position="1023"/>
        <end position="1071"/>
    </location>
</feature>
<dbReference type="Gene3D" id="4.10.60.10">
    <property type="entry name" value="Zinc finger, CCHC-type"/>
    <property type="match status" value="1"/>
</dbReference>
<keyword evidence="1" id="KW-0645">Protease</keyword>
<sequence length="1746" mass="198660">MRIEQYFLMTDYALWEVIVNGDSPPPKRTIDGVEKIYPPTTTEEKLARKNELKARGTLLMALPNEHQLKFNTYKCAKSLMEAIEKRFGGNKESKKTQKTLLKQQYENFNGSSSEGLDQTYNRLQKLINQLEIIDNKDLQKIDADDLEEMDLKWQMAMPTMRARRFLNKTGRKISANGSKTIEFNKSKVECYNCHKKGHFARECRAPRENMNIEPIRRNVTVEITEVKVLVAQDRLGYDWSDQAEERPTNFAFMAYTSSSSSSSDSEVSTCSKACLKSYETLKEHYDNLTKDFNKSQLNVGAYKAGLESVEARLDVYKKNEAVFEEDIKILKLDIQVSDKFKTGVRFDSQVFDSQENDKYKTSEGYHVVPPPYIGNFMSPKSYLVLADEDEYVFSESITSVPDVATSEAKSSKSKPKTVSELLIKDRISDSEDENETKSKSEQRKSSFAKVEFVKSNEHVKTPKESVKKVENNKQAKYPRKNSQSPRGNQRNWNNLMTQKLGSNFEFKNKACYVCGSFNHLIKDCDFYEKKMAEKPVWNNAKRVNHQNSQRMTHPHPKRNFVPRAILMKSGLKTLNTDGKNSSRAAVSVNTARPINTAYPRPIVNCARPASNVFNRAHSHHLSDGEESNHEDASDTGAAPKQPQPMIYQTTAISNIKLPILKTTRNGNSKKRISIGKDGVVRVLSPVTAAEIQAVEKERKAKNILLMAIPKEHMRRFHGMDDAKEIWEAIRTRFGGNANSKKMQKAVFKQQFEAFKISNSEGLEKGYDRFQQLLSQLEAHGAEVSTEDANHKFLRSLPSAWSNLAMTMRTNPEIDNLSIDDLYNNLRVFEQEIQGAPKTSSSAQNVAFVSQSKSSTNKVKSGFSGAYSSCTPSTSSTNIPEKEVLAGFADEVIYSLFAKQTEDLDLLHEDLEQIDDVDIEEMDINWQIAMIAIRMKKFYKKTGRRVRVDGKTPGIHDGKKKRDSLYQHQEAGKQEKNQMGLLTMDDGIVNWGEHTEAEETNHALMAISSSNEVSLCSKTCIDSYNKLKLLYDEQMNQLGDQEAQILAYSQAVKKLEAQLVTSQKQHLSLNEKLAFQANEIHEKDEKLKRYRRIGMKAVKEKEQLQKTVDSWKDSSKNLWKDSMGKPSYSRFTKTNDFKGVPHPLSGDYTPKPQEEIDDSFLNEPNELSKSRLEVTNEKDVSAPKSKEVEPSCVSHIKTPRQPLKDKETHKVNRKNWNDMMERELGEGYSFTKKKCFVCGSLSHLIKDCDYYEKKMAREAEVKRVVNTGNGVAKPVWTNANRVNHANKFVPRSVQLNAGRPNFNTVRPNINTGRTNINSVRPKVNVVSPKVNTVRSRQPVPHKTSNSVSPKRPQMNQINQRRDFSKSHSSVRRPFAKTTAQMSHSNAVMGSWGSAVKTSASYNWRNSRPNFHYNSGPTFNRTEHPLKNMVDRGIFDSGCSGHMTGNKDQLEDFEEFNGGSVTFGGSKGYISGKGKIRVGNLDFDSVSFVKELGHFNLFSISQICDKQHKVLFTETECLVVSSDFKMPDENQILLKVPRHHNMYSFDMKTPTPAKGFACLIAKATSDESKLWHRRLGHINFKNLNKLVKGNLVRGLPSKVFKNDHTCVACHKGKQHRASCKAKLERLITEPLHTLHMDLFGPTSVKSINHASYCLVITDDCTRFSWVFFLASKDETSGILQNFIRQIENQLSHRVKIIRSDNGTEFKNRDMLEFCGNKGIKQEYSNARTPQHNGVAERMNRIQLEVWQF</sequence>
<evidence type="ECO:0000259" key="6">
    <source>
        <dbReference type="PROSITE" id="PS50994"/>
    </source>
</evidence>
<feature type="domain" description="CCHC-type" evidence="5">
    <location>
        <begin position="190"/>
        <end position="204"/>
    </location>
</feature>
<evidence type="ECO:0000256" key="1">
    <source>
        <dbReference type="ARBA" id="ARBA00022670"/>
    </source>
</evidence>
<dbReference type="Pfam" id="PF00665">
    <property type="entry name" value="rve"/>
    <property type="match status" value="1"/>
</dbReference>
<evidence type="ECO:0000313" key="7">
    <source>
        <dbReference type="EMBL" id="GJS73388.1"/>
    </source>
</evidence>
<dbReference type="InterPro" id="IPR039537">
    <property type="entry name" value="Retrotran_Ty1/copia-like"/>
</dbReference>
<feature type="compositionally biased region" description="Basic and acidic residues" evidence="4">
    <location>
        <begin position="620"/>
        <end position="632"/>
    </location>
</feature>
<dbReference type="Pfam" id="PF14223">
    <property type="entry name" value="Retrotran_gag_2"/>
    <property type="match status" value="2"/>
</dbReference>
<dbReference type="Pfam" id="PF00098">
    <property type="entry name" value="zf-CCHC"/>
    <property type="match status" value="1"/>
</dbReference>
<accession>A0ABQ4Y8D6</accession>
<feature type="compositionally biased region" description="Polar residues" evidence="4">
    <location>
        <begin position="1341"/>
        <end position="1357"/>
    </location>
</feature>
<dbReference type="Gene3D" id="3.30.420.10">
    <property type="entry name" value="Ribonuclease H-like superfamily/Ribonuclease H"/>
    <property type="match status" value="1"/>
</dbReference>
<dbReference type="InterPro" id="IPR012337">
    <property type="entry name" value="RNaseH-like_sf"/>
</dbReference>
<feature type="region of interest" description="Disordered" evidence="4">
    <location>
        <begin position="618"/>
        <end position="643"/>
    </location>
</feature>
<feature type="domain" description="Integrase catalytic" evidence="6">
    <location>
        <begin position="1624"/>
        <end position="1746"/>
    </location>
</feature>
<dbReference type="PANTHER" id="PTHR42648:SF32">
    <property type="entry name" value="RIBONUCLEASE H-LIKE DOMAIN, GAG-PRE-INTEGRASE DOMAIN PROTEIN-RELATED"/>
    <property type="match status" value="1"/>
</dbReference>
<dbReference type="Proteomes" id="UP001151760">
    <property type="component" value="Unassembled WGS sequence"/>
</dbReference>
<keyword evidence="2" id="KW-0863">Zinc-finger</keyword>
<reference evidence="7" key="1">
    <citation type="journal article" date="2022" name="Int. J. Mol. Sci.">
        <title>Draft Genome of Tanacetum Coccineum: Genomic Comparison of Closely Related Tanacetum-Family Plants.</title>
        <authorList>
            <person name="Yamashiro T."/>
            <person name="Shiraishi A."/>
            <person name="Nakayama K."/>
            <person name="Satake H."/>
        </authorList>
    </citation>
    <scope>NUCLEOTIDE SEQUENCE</scope>
</reference>
<evidence type="ECO:0000259" key="5">
    <source>
        <dbReference type="PROSITE" id="PS50158"/>
    </source>
</evidence>
<dbReference type="SUPFAM" id="SSF57756">
    <property type="entry name" value="Retrovirus zinc finger-like domains"/>
    <property type="match status" value="1"/>
</dbReference>
<dbReference type="SUPFAM" id="SSF53098">
    <property type="entry name" value="Ribonuclease H-like"/>
    <property type="match status" value="1"/>
</dbReference>
<organism evidence="7 8">
    <name type="scientific">Tanacetum coccineum</name>
    <dbReference type="NCBI Taxonomy" id="301880"/>
    <lineage>
        <taxon>Eukaryota</taxon>
        <taxon>Viridiplantae</taxon>
        <taxon>Streptophyta</taxon>
        <taxon>Embryophyta</taxon>
        <taxon>Tracheophyta</taxon>
        <taxon>Spermatophyta</taxon>
        <taxon>Magnoliopsida</taxon>
        <taxon>eudicotyledons</taxon>
        <taxon>Gunneridae</taxon>
        <taxon>Pentapetalae</taxon>
        <taxon>asterids</taxon>
        <taxon>campanulids</taxon>
        <taxon>Asterales</taxon>
        <taxon>Asteraceae</taxon>
        <taxon>Asteroideae</taxon>
        <taxon>Anthemideae</taxon>
        <taxon>Anthemidinae</taxon>
        <taxon>Tanacetum</taxon>
    </lineage>
</organism>
<feature type="compositionally biased region" description="Basic and acidic residues" evidence="4">
    <location>
        <begin position="451"/>
        <end position="473"/>
    </location>
</feature>
<dbReference type="PROSITE" id="PS50158">
    <property type="entry name" value="ZF_CCHC"/>
    <property type="match status" value="2"/>
</dbReference>
<dbReference type="InterPro" id="IPR025724">
    <property type="entry name" value="GAG-pre-integrase_dom"/>
</dbReference>
<keyword evidence="8" id="KW-1185">Reference proteome</keyword>
<comment type="caution">
    <text evidence="7">The sequence shown here is derived from an EMBL/GenBank/DDBJ whole genome shotgun (WGS) entry which is preliminary data.</text>
</comment>
<feature type="region of interest" description="Disordered" evidence="4">
    <location>
        <begin position="1138"/>
        <end position="1157"/>
    </location>
</feature>
<feature type="region of interest" description="Disordered" evidence="4">
    <location>
        <begin position="1164"/>
        <end position="1193"/>
    </location>
</feature>
<protein>
    <submittedName>
        <fullName evidence="7">Ribonuclease H-like domain-containing protein</fullName>
    </submittedName>
</protein>
<keyword evidence="2" id="KW-0862">Zinc</keyword>
<feature type="region of interest" description="Disordered" evidence="4">
    <location>
        <begin position="423"/>
        <end position="492"/>
    </location>
</feature>